<keyword evidence="8" id="KW-1185">Reference proteome</keyword>
<dbReference type="GO" id="GO:0052689">
    <property type="term" value="F:carboxylic ester hydrolase activity"/>
    <property type="evidence" value="ECO:0007669"/>
    <property type="project" value="UniProtKB-KW"/>
</dbReference>
<dbReference type="Gene3D" id="3.40.50.1820">
    <property type="entry name" value="alpha/beta hydrolase"/>
    <property type="match status" value="1"/>
</dbReference>
<evidence type="ECO:0000313" key="7">
    <source>
        <dbReference type="EMBL" id="KAK8391507.1"/>
    </source>
</evidence>
<dbReference type="PANTHER" id="PTHR43142:SF1">
    <property type="entry name" value="CARBOXYLIC ESTER HYDROLASE"/>
    <property type="match status" value="1"/>
</dbReference>
<feature type="domain" description="Carboxylesterase type B" evidence="6">
    <location>
        <begin position="25"/>
        <end position="531"/>
    </location>
</feature>
<dbReference type="EMBL" id="JARAKH010000024">
    <property type="protein sequence ID" value="KAK8391507.1"/>
    <property type="molecule type" value="Genomic_DNA"/>
</dbReference>
<comment type="similarity">
    <text evidence="1">Belongs to the type-B carboxylesterase/lipase family.</text>
</comment>
<dbReference type="PROSITE" id="PS00941">
    <property type="entry name" value="CARBOXYLESTERASE_B_2"/>
    <property type="match status" value="1"/>
</dbReference>
<evidence type="ECO:0000256" key="4">
    <source>
        <dbReference type="ARBA" id="ARBA00023180"/>
    </source>
</evidence>
<comment type="caution">
    <text evidence="7">The sequence shown here is derived from an EMBL/GenBank/DDBJ whole genome shotgun (WGS) entry which is preliminary data.</text>
</comment>
<keyword evidence="3" id="KW-0378">Hydrolase</keyword>
<organism evidence="7 8">
    <name type="scientific">Scylla paramamosain</name>
    <name type="common">Mud crab</name>
    <dbReference type="NCBI Taxonomy" id="85552"/>
    <lineage>
        <taxon>Eukaryota</taxon>
        <taxon>Metazoa</taxon>
        <taxon>Ecdysozoa</taxon>
        <taxon>Arthropoda</taxon>
        <taxon>Crustacea</taxon>
        <taxon>Multicrustacea</taxon>
        <taxon>Malacostraca</taxon>
        <taxon>Eumalacostraca</taxon>
        <taxon>Eucarida</taxon>
        <taxon>Decapoda</taxon>
        <taxon>Pleocyemata</taxon>
        <taxon>Brachyura</taxon>
        <taxon>Eubrachyura</taxon>
        <taxon>Portunoidea</taxon>
        <taxon>Portunidae</taxon>
        <taxon>Portuninae</taxon>
        <taxon>Scylla</taxon>
    </lineage>
</organism>
<sequence length="551" mass="61035">MILLVTLVVAATVAVAGAEQSTVEATLKQGSILGSREETTNGRVYYTFKSIPYAKPPVGSLRFKDPEPAPAWSGVRNGSLPIQKCSQPDFLAHNKPVGQEDCLYLNVYTPRPYSSNLPVMVYIHGGGFIIGSAEDQGSSPKPLMEKDVVVVALNYRLGILGFLSTGDNVLPGNLGLKDQILALQWVQDNIMELGGDPNQVTIFGISAGGMSVHFHILSPLATGLFRRAIMQSGTALVPSLNTSPMKGAIKIGKALNCTGEKSNELLACFNEATVEDLLKAVGPISNFTESPYPLGPCVDGAYLPDHPEVLLKNGLYNRADIMSGCTKDDGNVVTISLLPKIEAFRENFTKTGPIALLTREEENPVYLARRIMLYYMHNRTDFNLTSEDEYIITKAAGDRYFLAPNMMTVEFHAKDPSTKTFMYQFDHPPEKSLMFLYANITQERKMVGHGDDMIYLFDFPAMGSLKRLQDLQVQEILVDLFTNFAFTGNPTANGTLGFRWTPIEPEGPLRYLSITTIPTMQTVDRQHREFWTSMPTKINKVLYPERFLEDF</sequence>
<gene>
    <name evidence="7" type="ORF">O3P69_017223</name>
</gene>
<keyword evidence="5" id="KW-0732">Signal</keyword>
<dbReference type="AlphaFoldDB" id="A0AAW0TY17"/>
<evidence type="ECO:0000313" key="8">
    <source>
        <dbReference type="Proteomes" id="UP001487740"/>
    </source>
</evidence>
<dbReference type="Proteomes" id="UP001487740">
    <property type="component" value="Unassembled WGS sequence"/>
</dbReference>
<feature type="chain" id="PRO_5044717051" description="Carboxylesterase type B domain-containing protein" evidence="5">
    <location>
        <begin position="19"/>
        <end position="551"/>
    </location>
</feature>
<keyword evidence="2" id="KW-0719">Serine esterase</keyword>
<keyword evidence="4" id="KW-0325">Glycoprotein</keyword>
<evidence type="ECO:0000256" key="3">
    <source>
        <dbReference type="ARBA" id="ARBA00022801"/>
    </source>
</evidence>
<proteinExistence type="inferred from homology"/>
<reference evidence="7 8" key="1">
    <citation type="submission" date="2023-03" db="EMBL/GenBank/DDBJ databases">
        <title>High-quality genome of Scylla paramamosain provides insights in environmental adaptation.</title>
        <authorList>
            <person name="Zhang L."/>
        </authorList>
    </citation>
    <scope>NUCLEOTIDE SEQUENCE [LARGE SCALE GENOMIC DNA]</scope>
    <source>
        <strain evidence="7">LZ_2023a</strain>
        <tissue evidence="7">Muscle</tissue>
    </source>
</reference>
<dbReference type="InterPro" id="IPR029058">
    <property type="entry name" value="AB_hydrolase_fold"/>
</dbReference>
<feature type="signal peptide" evidence="5">
    <location>
        <begin position="1"/>
        <end position="18"/>
    </location>
</feature>
<dbReference type="EMBL" id="JARAKH010000024">
    <property type="protein sequence ID" value="KAK8391506.1"/>
    <property type="molecule type" value="Genomic_DNA"/>
</dbReference>
<evidence type="ECO:0000256" key="2">
    <source>
        <dbReference type="ARBA" id="ARBA00022487"/>
    </source>
</evidence>
<dbReference type="InterPro" id="IPR019819">
    <property type="entry name" value="Carboxylesterase_B_CS"/>
</dbReference>
<evidence type="ECO:0000256" key="1">
    <source>
        <dbReference type="ARBA" id="ARBA00005964"/>
    </source>
</evidence>
<dbReference type="Pfam" id="PF00135">
    <property type="entry name" value="COesterase"/>
    <property type="match status" value="1"/>
</dbReference>
<protein>
    <recommendedName>
        <fullName evidence="6">Carboxylesterase type B domain-containing protein</fullName>
    </recommendedName>
</protein>
<accession>A0AAW0TY17</accession>
<evidence type="ECO:0000259" key="6">
    <source>
        <dbReference type="Pfam" id="PF00135"/>
    </source>
</evidence>
<dbReference type="InterPro" id="IPR002018">
    <property type="entry name" value="CarbesteraseB"/>
</dbReference>
<dbReference type="PANTHER" id="PTHR43142">
    <property type="entry name" value="CARBOXYLIC ESTER HYDROLASE"/>
    <property type="match status" value="1"/>
</dbReference>
<dbReference type="SUPFAM" id="SSF53474">
    <property type="entry name" value="alpha/beta-Hydrolases"/>
    <property type="match status" value="1"/>
</dbReference>
<name>A0AAW0TY17_SCYPA</name>
<evidence type="ECO:0000256" key="5">
    <source>
        <dbReference type="SAM" id="SignalP"/>
    </source>
</evidence>